<evidence type="ECO:0000256" key="1">
    <source>
        <dbReference type="SAM" id="MobiDB-lite"/>
    </source>
</evidence>
<sequence length="97" mass="11069">ETTTAAPATESIQQSVVSRDKRNKGENKEKDTTEQNNANETKDKEDDKHSKESLEGQWKALFKTIVFERGNRSRGIDTKAITRPKIARTNQNQYESD</sequence>
<feature type="compositionally biased region" description="Polar residues" evidence="1">
    <location>
        <begin position="88"/>
        <end position="97"/>
    </location>
</feature>
<feature type="compositionally biased region" description="Polar residues" evidence="1">
    <location>
        <begin position="1"/>
        <end position="17"/>
    </location>
</feature>
<proteinExistence type="predicted"/>
<feature type="non-terminal residue" evidence="2">
    <location>
        <position position="1"/>
    </location>
</feature>
<keyword evidence="3" id="KW-1185">Reference proteome</keyword>
<protein>
    <submittedName>
        <fullName evidence="2">Uncharacterized protein</fullName>
    </submittedName>
</protein>
<evidence type="ECO:0000313" key="2">
    <source>
        <dbReference type="EMBL" id="ETO33880.1"/>
    </source>
</evidence>
<dbReference type="AlphaFoldDB" id="X6P5U8"/>
<dbReference type="EMBL" id="ASPP01003073">
    <property type="protein sequence ID" value="ETO33880.1"/>
    <property type="molecule type" value="Genomic_DNA"/>
</dbReference>
<organism evidence="2 3">
    <name type="scientific">Reticulomyxa filosa</name>
    <dbReference type="NCBI Taxonomy" id="46433"/>
    <lineage>
        <taxon>Eukaryota</taxon>
        <taxon>Sar</taxon>
        <taxon>Rhizaria</taxon>
        <taxon>Retaria</taxon>
        <taxon>Foraminifera</taxon>
        <taxon>Monothalamids</taxon>
        <taxon>Reticulomyxidae</taxon>
        <taxon>Reticulomyxa</taxon>
    </lineage>
</organism>
<feature type="compositionally biased region" description="Basic and acidic residues" evidence="1">
    <location>
        <begin position="40"/>
        <end position="54"/>
    </location>
</feature>
<feature type="non-terminal residue" evidence="2">
    <location>
        <position position="97"/>
    </location>
</feature>
<feature type="region of interest" description="Disordered" evidence="1">
    <location>
        <begin position="1"/>
        <end position="57"/>
    </location>
</feature>
<accession>X6P5U8</accession>
<comment type="caution">
    <text evidence="2">The sequence shown here is derived from an EMBL/GenBank/DDBJ whole genome shotgun (WGS) entry which is preliminary data.</text>
</comment>
<name>X6P5U8_RETFI</name>
<feature type="compositionally biased region" description="Basic and acidic residues" evidence="1">
    <location>
        <begin position="18"/>
        <end position="33"/>
    </location>
</feature>
<reference evidence="2 3" key="1">
    <citation type="journal article" date="2013" name="Curr. Biol.">
        <title>The Genome of the Foraminiferan Reticulomyxa filosa.</title>
        <authorList>
            <person name="Glockner G."/>
            <person name="Hulsmann N."/>
            <person name="Schleicher M."/>
            <person name="Noegel A.A."/>
            <person name="Eichinger L."/>
            <person name="Gallinger C."/>
            <person name="Pawlowski J."/>
            <person name="Sierra R."/>
            <person name="Euteneuer U."/>
            <person name="Pillet L."/>
            <person name="Moustafa A."/>
            <person name="Platzer M."/>
            <person name="Groth M."/>
            <person name="Szafranski K."/>
            <person name="Schliwa M."/>
        </authorList>
    </citation>
    <scope>NUCLEOTIDE SEQUENCE [LARGE SCALE GENOMIC DNA]</scope>
</reference>
<feature type="region of interest" description="Disordered" evidence="1">
    <location>
        <begin position="70"/>
        <end position="97"/>
    </location>
</feature>
<gene>
    <name evidence="2" type="ORF">RFI_03216</name>
</gene>
<evidence type="ECO:0000313" key="3">
    <source>
        <dbReference type="Proteomes" id="UP000023152"/>
    </source>
</evidence>
<dbReference type="Proteomes" id="UP000023152">
    <property type="component" value="Unassembled WGS sequence"/>
</dbReference>